<dbReference type="EMBL" id="JAPFFF010000004">
    <property type="protein sequence ID" value="KAK8892720.1"/>
    <property type="molecule type" value="Genomic_DNA"/>
</dbReference>
<comment type="caution">
    <text evidence="2">The sequence shown here is derived from an EMBL/GenBank/DDBJ whole genome shotgun (WGS) entry which is preliminary data.</text>
</comment>
<evidence type="ECO:0000313" key="2">
    <source>
        <dbReference type="EMBL" id="KAK8892720.1"/>
    </source>
</evidence>
<proteinExistence type="predicted"/>
<reference evidence="2 3" key="1">
    <citation type="submission" date="2024-04" db="EMBL/GenBank/DDBJ databases">
        <title>Tritrichomonas musculus Genome.</title>
        <authorList>
            <person name="Alves-Ferreira E."/>
            <person name="Grigg M."/>
            <person name="Lorenzi H."/>
            <person name="Galac M."/>
        </authorList>
    </citation>
    <scope>NUCLEOTIDE SEQUENCE [LARGE SCALE GENOMIC DNA]</scope>
    <source>
        <strain evidence="2 3">EAF2021</strain>
    </source>
</reference>
<gene>
    <name evidence="2" type="ORF">M9Y10_029961</name>
</gene>
<dbReference type="Proteomes" id="UP001470230">
    <property type="component" value="Unassembled WGS sequence"/>
</dbReference>
<sequence>MKFKIISFNKILIYFFYNIQNIIIYETALDYAKQHNYQKIVDLLTKPIKQDREEKLLNQQKAFEEKMESQQIEFKEKLGSQQKAFENQKNEFENQMNQMKLILEQNKKQLAEFAKQKEDLTATANNENNKK</sequence>
<feature type="coiled-coil region" evidence="1">
    <location>
        <begin position="53"/>
        <end position="130"/>
    </location>
</feature>
<protein>
    <submittedName>
        <fullName evidence="2">Uncharacterized protein</fullName>
    </submittedName>
</protein>
<keyword evidence="3" id="KW-1185">Reference proteome</keyword>
<evidence type="ECO:0000256" key="1">
    <source>
        <dbReference type="SAM" id="Coils"/>
    </source>
</evidence>
<evidence type="ECO:0000313" key="3">
    <source>
        <dbReference type="Proteomes" id="UP001470230"/>
    </source>
</evidence>
<keyword evidence="1" id="KW-0175">Coiled coil</keyword>
<name>A0ABR2KNM5_9EUKA</name>
<organism evidence="2 3">
    <name type="scientific">Tritrichomonas musculus</name>
    <dbReference type="NCBI Taxonomy" id="1915356"/>
    <lineage>
        <taxon>Eukaryota</taxon>
        <taxon>Metamonada</taxon>
        <taxon>Parabasalia</taxon>
        <taxon>Tritrichomonadida</taxon>
        <taxon>Tritrichomonadidae</taxon>
        <taxon>Tritrichomonas</taxon>
    </lineage>
</organism>
<accession>A0ABR2KNM5</accession>